<dbReference type="SUPFAM" id="SSF55154">
    <property type="entry name" value="CYTH-like phosphatases"/>
    <property type="match status" value="1"/>
</dbReference>
<dbReference type="Pfam" id="PF09359">
    <property type="entry name" value="VTC"/>
    <property type="match status" value="1"/>
</dbReference>
<evidence type="ECO:0000256" key="1">
    <source>
        <dbReference type="SAM" id="MobiDB-lite"/>
    </source>
</evidence>
<dbReference type="RefSeq" id="WP_052239931.1">
    <property type="nucleotide sequence ID" value="NZ_JTJZ01000018.1"/>
</dbReference>
<evidence type="ECO:0000313" key="3">
    <source>
        <dbReference type="EMBL" id="KHS52804.1"/>
    </source>
</evidence>
<keyword evidence="4" id="KW-1185">Reference proteome</keyword>
<dbReference type="InterPro" id="IPR018966">
    <property type="entry name" value="VTC_domain"/>
</dbReference>
<comment type="caution">
    <text evidence="3">The sequence shown here is derived from an EMBL/GenBank/DDBJ whole genome shotgun (WGS) entry which is preliminary data.</text>
</comment>
<reference evidence="3 4" key="1">
    <citation type="submission" date="2014-11" db="EMBL/GenBank/DDBJ databases">
        <title>Draft Genome Sequence of Brevibacterium linens AE038-8.</title>
        <authorList>
            <person name="Maizel D."/>
            <person name="Utturkar S.M."/>
            <person name="Brown S.D."/>
            <person name="Ferrero M."/>
            <person name="Rosen B.P."/>
        </authorList>
    </citation>
    <scope>NUCLEOTIDE SEQUENCE [LARGE SCALE GENOMIC DNA]</scope>
    <source>
        <strain evidence="3 4">AE038-8</strain>
    </source>
</reference>
<dbReference type="AlphaFoldDB" id="A0A0B9A2B8"/>
<dbReference type="OrthoDB" id="148766at2"/>
<dbReference type="CDD" id="cd07750">
    <property type="entry name" value="PolyPPase_VTC_like"/>
    <property type="match status" value="1"/>
</dbReference>
<dbReference type="Proteomes" id="UP000031488">
    <property type="component" value="Unassembled WGS sequence"/>
</dbReference>
<dbReference type="EMBL" id="JTJZ01000018">
    <property type="protein sequence ID" value="KHS52804.1"/>
    <property type="molecule type" value="Genomic_DNA"/>
</dbReference>
<dbReference type="InterPro" id="IPR042267">
    <property type="entry name" value="VTC_sf"/>
</dbReference>
<feature type="region of interest" description="Disordered" evidence="1">
    <location>
        <begin position="1"/>
        <end position="26"/>
    </location>
</feature>
<dbReference type="GO" id="GO:0006799">
    <property type="term" value="P:polyphosphate biosynthetic process"/>
    <property type="evidence" value="ECO:0007669"/>
    <property type="project" value="UniProtKB-ARBA"/>
</dbReference>
<accession>A0A0B9A2B8</accession>
<dbReference type="Gene3D" id="3.20.100.30">
    <property type="entry name" value="VTC, catalytic tunnel domain"/>
    <property type="match status" value="1"/>
</dbReference>
<feature type="domain" description="VTC" evidence="2">
    <location>
        <begin position="81"/>
        <end position="289"/>
    </location>
</feature>
<proteinExistence type="predicted"/>
<dbReference type="InterPro" id="IPR033469">
    <property type="entry name" value="CYTH-like_dom_sf"/>
</dbReference>
<organism evidence="3 4">
    <name type="scientific">Brevibacterium linens</name>
    <dbReference type="NCBI Taxonomy" id="1703"/>
    <lineage>
        <taxon>Bacteria</taxon>
        <taxon>Bacillati</taxon>
        <taxon>Actinomycetota</taxon>
        <taxon>Actinomycetes</taxon>
        <taxon>Micrococcales</taxon>
        <taxon>Brevibacteriaceae</taxon>
        <taxon>Brevibacterium</taxon>
    </lineage>
</organism>
<gene>
    <name evidence="3" type="ORF">AE0388_1787</name>
</gene>
<evidence type="ECO:0000259" key="2">
    <source>
        <dbReference type="Pfam" id="PF09359"/>
    </source>
</evidence>
<feature type="compositionally biased region" description="Basic and acidic residues" evidence="1">
    <location>
        <begin position="1"/>
        <end position="11"/>
    </location>
</feature>
<name>A0A0B9A2B8_BRELN</name>
<dbReference type="PATRIC" id="fig|1703.6.peg.1670"/>
<protein>
    <submittedName>
        <fullName evidence="3">VTC domain-containing protein</fullName>
    </submittedName>
</protein>
<evidence type="ECO:0000313" key="4">
    <source>
        <dbReference type="Proteomes" id="UP000031488"/>
    </source>
</evidence>
<sequence>MRTLTDTERETGIGVTPEVPADTGIQTGINTGVDAGLDARVDTGIQTSAVPADLAAIDAQLAGMEPISLDELNAQARLMTRVDRKYFVPRELFLQLLSATEDDFKVLEIAGKHRFEYRTVYFDTPEFRFFRDHVQGRRQRFKVRTRTYVDSGTSHLEVKSKGYRGQTVKQRIAHPFDRPLELTGSGQNFVGSVLDTRTGASARPRYTAADLTPVLETVYDRVTLTHDHQRLTCDLDIEARNGRRSHGGPRDVLVETKSAGGVSIWDDLLQQAGIREHKVSKYCVGASLLNPELPANPWNRTIRRYFR</sequence>